<proteinExistence type="predicted"/>
<reference evidence="2" key="1">
    <citation type="submission" date="2020-08" db="EMBL/GenBank/DDBJ databases">
        <title>Multicomponent nature underlies the extraordinary mechanical properties of spider dragline silk.</title>
        <authorList>
            <person name="Kono N."/>
            <person name="Nakamura H."/>
            <person name="Mori M."/>
            <person name="Yoshida Y."/>
            <person name="Ohtoshi R."/>
            <person name="Malay A.D."/>
            <person name="Moran D.A.P."/>
            <person name="Tomita M."/>
            <person name="Numata K."/>
            <person name="Arakawa K."/>
        </authorList>
    </citation>
    <scope>NUCLEOTIDE SEQUENCE</scope>
</reference>
<organism evidence="2 3">
    <name type="scientific">Nephila pilipes</name>
    <name type="common">Giant wood spider</name>
    <name type="synonym">Nephila maculata</name>
    <dbReference type="NCBI Taxonomy" id="299642"/>
    <lineage>
        <taxon>Eukaryota</taxon>
        <taxon>Metazoa</taxon>
        <taxon>Ecdysozoa</taxon>
        <taxon>Arthropoda</taxon>
        <taxon>Chelicerata</taxon>
        <taxon>Arachnida</taxon>
        <taxon>Araneae</taxon>
        <taxon>Araneomorphae</taxon>
        <taxon>Entelegynae</taxon>
        <taxon>Araneoidea</taxon>
        <taxon>Nephilidae</taxon>
        <taxon>Nephila</taxon>
    </lineage>
</organism>
<evidence type="ECO:0000256" key="1">
    <source>
        <dbReference type="SAM" id="Phobius"/>
    </source>
</evidence>
<keyword evidence="3" id="KW-1185">Reference proteome</keyword>
<protein>
    <submittedName>
        <fullName evidence="2">Uncharacterized protein</fullName>
    </submittedName>
</protein>
<dbReference type="AlphaFoldDB" id="A0A8X6UNC2"/>
<evidence type="ECO:0000313" key="2">
    <source>
        <dbReference type="EMBL" id="GFU31583.1"/>
    </source>
</evidence>
<keyword evidence="1" id="KW-0812">Transmembrane</keyword>
<dbReference type="Proteomes" id="UP000887013">
    <property type="component" value="Unassembled WGS sequence"/>
</dbReference>
<keyword evidence="1" id="KW-0472">Membrane</keyword>
<gene>
    <name evidence="2" type="ORF">NPIL_434341</name>
</gene>
<name>A0A8X6UNC2_NEPPI</name>
<sequence length="120" mass="14219">MNYPTFRFPPFESFIPFAGRHGGRRKPNYPSLKGHVKLVLRLLFSHVILLLVCLYAGFGAWLFVRMKYSNEDFMLNERKIRSIDVNDNYCYFMFCFYYLKDKARVERPRLSGTSKVSISL</sequence>
<evidence type="ECO:0000313" key="3">
    <source>
        <dbReference type="Proteomes" id="UP000887013"/>
    </source>
</evidence>
<dbReference type="EMBL" id="BMAW01129694">
    <property type="protein sequence ID" value="GFU31583.1"/>
    <property type="molecule type" value="Genomic_DNA"/>
</dbReference>
<feature type="transmembrane region" description="Helical" evidence="1">
    <location>
        <begin position="38"/>
        <end position="64"/>
    </location>
</feature>
<accession>A0A8X6UNC2</accession>
<comment type="caution">
    <text evidence="2">The sequence shown here is derived from an EMBL/GenBank/DDBJ whole genome shotgun (WGS) entry which is preliminary data.</text>
</comment>
<keyword evidence="1" id="KW-1133">Transmembrane helix</keyword>